<keyword evidence="3" id="KW-1185">Reference proteome</keyword>
<dbReference type="AlphaFoldDB" id="A0A9D4ZM00"/>
<dbReference type="InterPro" id="IPR052787">
    <property type="entry name" value="MAVS"/>
</dbReference>
<protein>
    <submittedName>
        <fullName evidence="2">Uncharacterized protein</fullName>
    </submittedName>
</protein>
<gene>
    <name evidence="2" type="ORF">GOP47_0003801</name>
</gene>
<name>A0A9D4ZM00_ADICA</name>
<dbReference type="PANTHER" id="PTHR21446:SF12">
    <property type="entry name" value="POTASSIUM CHANNEL TETRAMERIZATION DOMAIN CONTAINING 1"/>
    <property type="match status" value="1"/>
</dbReference>
<organism evidence="2 3">
    <name type="scientific">Adiantum capillus-veneris</name>
    <name type="common">Maidenhair fern</name>
    <dbReference type="NCBI Taxonomy" id="13818"/>
    <lineage>
        <taxon>Eukaryota</taxon>
        <taxon>Viridiplantae</taxon>
        <taxon>Streptophyta</taxon>
        <taxon>Embryophyta</taxon>
        <taxon>Tracheophyta</taxon>
        <taxon>Polypodiopsida</taxon>
        <taxon>Polypodiidae</taxon>
        <taxon>Polypodiales</taxon>
        <taxon>Pteridineae</taxon>
        <taxon>Pteridaceae</taxon>
        <taxon>Vittarioideae</taxon>
        <taxon>Adiantum</taxon>
    </lineage>
</organism>
<evidence type="ECO:0000313" key="3">
    <source>
        <dbReference type="Proteomes" id="UP000886520"/>
    </source>
</evidence>
<sequence>MGSRRGKKMVERAHKSTPPDILGDAGSIPSFSLLPVDMELATPRSTTTVCCRDYNGKGVRTCADFEHPGGGVVEVAGVHSQKSAVHQVTGGLDHVQHGEMGCNAGGFLDVDVALEEEMLNLGENSTKQKNNWARKKFDAWREFSGIDSSIALEKLDLHTLNDLLSKFFLVVCKKRGELFPSETLMGMLRCFGRLLKKEQDLRIAKTGVTEVPFDIARNPIFKGTQNSVMAAMHRSVAQGVCKDRKKASVIGVSLEQAILGDIDFSIMHGRGCQMRFAFFCMLHFCIRGGYELYKLERTMFSSGKDELGAYVRFCERSSKNYKVDLNHFQPEHFRPPVTVRDEDVLATYEQLMRHMPIFVLGDKNLGFMFLQPINNPRTHVWYSRNRVSVKVLTGLVKNIGARSGLAGNFSNKSLRNTCVTRMSLGQVPREEILSDPYDESGKLKVYPQVLEKKFSNFCENIEGNIYGKDCASGSRQSKAGNIMSVGNMECRAAGDRGLGMKNPSLQGIVFKPYKIGDEIPFDEELLNHLPEETTRVLNVAAQNCPSRGFSLLSAGTFNNCVINVFSGKENVPSKLGV</sequence>
<dbReference type="OrthoDB" id="5963905at2759"/>
<reference evidence="2" key="1">
    <citation type="submission" date="2021-01" db="EMBL/GenBank/DDBJ databases">
        <title>Adiantum capillus-veneris genome.</title>
        <authorList>
            <person name="Fang Y."/>
            <person name="Liao Q."/>
        </authorList>
    </citation>
    <scope>NUCLEOTIDE SEQUENCE</scope>
    <source>
        <strain evidence="2">H3</strain>
        <tissue evidence="2">Leaf</tissue>
    </source>
</reference>
<evidence type="ECO:0000256" key="1">
    <source>
        <dbReference type="SAM" id="MobiDB-lite"/>
    </source>
</evidence>
<proteinExistence type="predicted"/>
<accession>A0A9D4ZM00</accession>
<evidence type="ECO:0000313" key="2">
    <source>
        <dbReference type="EMBL" id="KAI5080618.1"/>
    </source>
</evidence>
<dbReference type="PANTHER" id="PTHR21446">
    <property type="entry name" value="DUF3504 DOMAIN-CONTAINING PROTEIN"/>
    <property type="match status" value="1"/>
</dbReference>
<dbReference type="Proteomes" id="UP000886520">
    <property type="component" value="Chromosome 4"/>
</dbReference>
<feature type="region of interest" description="Disordered" evidence="1">
    <location>
        <begin position="1"/>
        <end position="24"/>
    </location>
</feature>
<comment type="caution">
    <text evidence="2">The sequence shown here is derived from an EMBL/GenBank/DDBJ whole genome shotgun (WGS) entry which is preliminary data.</text>
</comment>
<dbReference type="EMBL" id="JABFUD020000004">
    <property type="protein sequence ID" value="KAI5080618.1"/>
    <property type="molecule type" value="Genomic_DNA"/>
</dbReference>